<evidence type="ECO:0000256" key="1">
    <source>
        <dbReference type="SAM" id="Coils"/>
    </source>
</evidence>
<protein>
    <submittedName>
        <fullName evidence="4">Synaptonemal complex central element protein 2</fullName>
    </submittedName>
</protein>
<dbReference type="InterPro" id="IPR034609">
    <property type="entry name" value="Syce2"/>
</dbReference>
<dbReference type="CTD" id="256126"/>
<dbReference type="InParanoid" id="A0A6P8Q294"/>
<dbReference type="PANTHER" id="PTHR28398:SF1">
    <property type="entry name" value="SYNAPTONEMAL COMPLEX CENTRAL ELEMENT PROTEIN 2"/>
    <property type="match status" value="1"/>
</dbReference>
<dbReference type="AlphaFoldDB" id="A0A6P8Q294"/>
<organism evidence="3 4">
    <name type="scientific">Geotrypetes seraphini</name>
    <name type="common">Gaboon caecilian</name>
    <name type="synonym">Caecilia seraphini</name>
    <dbReference type="NCBI Taxonomy" id="260995"/>
    <lineage>
        <taxon>Eukaryota</taxon>
        <taxon>Metazoa</taxon>
        <taxon>Chordata</taxon>
        <taxon>Craniata</taxon>
        <taxon>Vertebrata</taxon>
        <taxon>Euteleostomi</taxon>
        <taxon>Amphibia</taxon>
        <taxon>Gymnophiona</taxon>
        <taxon>Geotrypetes</taxon>
    </lineage>
</organism>
<dbReference type="KEGG" id="gsh:117350844"/>
<reference evidence="4" key="1">
    <citation type="submission" date="2025-08" db="UniProtKB">
        <authorList>
            <consortium name="RefSeq"/>
        </authorList>
    </citation>
    <scope>IDENTIFICATION</scope>
</reference>
<evidence type="ECO:0000313" key="3">
    <source>
        <dbReference type="Proteomes" id="UP000515159"/>
    </source>
</evidence>
<keyword evidence="3" id="KW-1185">Reference proteome</keyword>
<dbReference type="Proteomes" id="UP000515159">
    <property type="component" value="Chromosome 16"/>
</dbReference>
<feature type="region of interest" description="Disordered" evidence="2">
    <location>
        <begin position="1"/>
        <end position="49"/>
    </location>
</feature>
<sequence length="169" mass="19522">MSDQELEIKDENKTRSPHYSNIERSVLSVSETHSRNDSSGLSLGTSYTDTDVAPLDGKSENYFALLDSNLQCLQNRAQELIDKVNEKRKEDQTLLNNLKESLMVKVSDLSQTLEDQMYQIYDHHNKLLQDKLQEFLEIMERISQLEAELKQVCHTVVTVYKDLCVQPEI</sequence>
<dbReference type="PANTHER" id="PTHR28398">
    <property type="entry name" value="SYNAPTONEMAL COMPLEX CENTRAL ELEMENT PROTEIN 2"/>
    <property type="match status" value="1"/>
</dbReference>
<feature type="coiled-coil region" evidence="1">
    <location>
        <begin position="63"/>
        <end position="101"/>
    </location>
</feature>
<dbReference type="RefSeq" id="XP_033781391.1">
    <property type="nucleotide sequence ID" value="XM_033925500.1"/>
</dbReference>
<proteinExistence type="predicted"/>
<dbReference type="OrthoDB" id="6142414at2759"/>
<dbReference type="FunCoup" id="A0A6P8Q294">
    <property type="interactions" value="595"/>
</dbReference>
<keyword evidence="1" id="KW-0175">Coiled coil</keyword>
<feature type="compositionally biased region" description="Polar residues" evidence="2">
    <location>
        <begin position="17"/>
        <end position="49"/>
    </location>
</feature>
<accession>A0A6P8Q294</accession>
<name>A0A6P8Q294_GEOSA</name>
<dbReference type="GeneID" id="117350844"/>
<evidence type="ECO:0000256" key="2">
    <source>
        <dbReference type="SAM" id="MobiDB-lite"/>
    </source>
</evidence>
<evidence type="ECO:0000313" key="4">
    <source>
        <dbReference type="RefSeq" id="XP_033781391.1"/>
    </source>
</evidence>
<dbReference type="GO" id="GO:0000801">
    <property type="term" value="C:central element"/>
    <property type="evidence" value="ECO:0007669"/>
    <property type="project" value="InterPro"/>
</dbReference>
<dbReference type="GO" id="GO:0007130">
    <property type="term" value="P:synaptonemal complex assembly"/>
    <property type="evidence" value="ECO:0007669"/>
    <property type="project" value="InterPro"/>
</dbReference>
<feature type="compositionally biased region" description="Basic and acidic residues" evidence="2">
    <location>
        <begin position="1"/>
        <end position="14"/>
    </location>
</feature>
<gene>
    <name evidence="4" type="primary">SYCE2</name>
</gene>